<dbReference type="GO" id="GO:0043565">
    <property type="term" value="F:sequence-specific DNA binding"/>
    <property type="evidence" value="ECO:0007669"/>
    <property type="project" value="InterPro"/>
</dbReference>
<feature type="domain" description="GATA-type" evidence="8">
    <location>
        <begin position="46"/>
        <end position="79"/>
    </location>
</feature>
<evidence type="ECO:0000256" key="1">
    <source>
        <dbReference type="ARBA" id="ARBA00022723"/>
    </source>
</evidence>
<reference evidence="9 10" key="1">
    <citation type="submission" date="2016-07" db="EMBL/GenBank/DDBJ databases">
        <title>Pervasive Adenine N6-methylation of Active Genes in Fungi.</title>
        <authorList>
            <consortium name="DOE Joint Genome Institute"/>
            <person name="Mondo S.J."/>
            <person name="Dannebaum R.O."/>
            <person name="Kuo R.C."/>
            <person name="Labutti K."/>
            <person name="Haridas S."/>
            <person name="Kuo A."/>
            <person name="Salamov A."/>
            <person name="Ahrendt S.R."/>
            <person name="Lipzen A."/>
            <person name="Sullivan W."/>
            <person name="Andreopoulos W.B."/>
            <person name="Clum A."/>
            <person name="Lindquist E."/>
            <person name="Daum C."/>
            <person name="Ramamoorthy G.K."/>
            <person name="Gryganskyi A."/>
            <person name="Culley D."/>
            <person name="Magnuson J.K."/>
            <person name="James T.Y."/>
            <person name="O'Malley M.A."/>
            <person name="Stajich J.E."/>
            <person name="Spatafora J.W."/>
            <person name="Visel A."/>
            <person name="Grigoriev I.V."/>
        </authorList>
    </citation>
    <scope>NUCLEOTIDE SEQUENCE [LARGE SCALE GENOMIC DNA]</scope>
    <source>
        <strain evidence="9 10">CBS 931.73</strain>
    </source>
</reference>
<feature type="non-terminal residue" evidence="9">
    <location>
        <position position="1"/>
    </location>
</feature>
<feature type="compositionally biased region" description="Basic and acidic residues" evidence="7">
    <location>
        <begin position="128"/>
        <end position="146"/>
    </location>
</feature>
<evidence type="ECO:0000256" key="3">
    <source>
        <dbReference type="ARBA" id="ARBA00022833"/>
    </source>
</evidence>
<dbReference type="PANTHER" id="PTHR47172">
    <property type="entry name" value="OS01G0976800 PROTEIN"/>
    <property type="match status" value="1"/>
</dbReference>
<dbReference type="GO" id="GO:0008270">
    <property type="term" value="F:zinc ion binding"/>
    <property type="evidence" value="ECO:0007669"/>
    <property type="project" value="UniProtKB-KW"/>
</dbReference>
<dbReference type="PROSITE" id="PS50114">
    <property type="entry name" value="GATA_ZN_FINGER_2"/>
    <property type="match status" value="1"/>
</dbReference>
<dbReference type="STRING" id="1314790.A0A1Y1XQJ7"/>
<keyword evidence="2 6" id="KW-0863">Zinc-finger</keyword>
<evidence type="ECO:0000313" key="10">
    <source>
        <dbReference type="Proteomes" id="UP000193498"/>
    </source>
</evidence>
<accession>A0A1Y1XQJ7</accession>
<keyword evidence="1" id="KW-0479">Metal-binding</keyword>
<dbReference type="PANTHER" id="PTHR47172:SF24">
    <property type="entry name" value="GATA ZINC FINGER DOMAIN-CONTAINING PROTEIN 14-RELATED"/>
    <property type="match status" value="1"/>
</dbReference>
<dbReference type="OrthoDB" id="2162994at2759"/>
<dbReference type="Pfam" id="PF00320">
    <property type="entry name" value="GATA"/>
    <property type="match status" value="1"/>
</dbReference>
<dbReference type="Proteomes" id="UP000193498">
    <property type="component" value="Unassembled WGS sequence"/>
</dbReference>
<keyword evidence="5" id="KW-0804">Transcription</keyword>
<feature type="compositionally biased region" description="Low complexity" evidence="7">
    <location>
        <begin position="108"/>
        <end position="121"/>
    </location>
</feature>
<evidence type="ECO:0000256" key="6">
    <source>
        <dbReference type="PROSITE-ProRule" id="PRU00094"/>
    </source>
</evidence>
<name>A0A1Y1XQJ7_9FUNG</name>
<dbReference type="InterPro" id="IPR013088">
    <property type="entry name" value="Znf_NHR/GATA"/>
</dbReference>
<dbReference type="SMART" id="SM00401">
    <property type="entry name" value="ZnF_GATA"/>
    <property type="match status" value="1"/>
</dbReference>
<evidence type="ECO:0000256" key="7">
    <source>
        <dbReference type="SAM" id="MobiDB-lite"/>
    </source>
</evidence>
<keyword evidence="3" id="KW-0862">Zinc</keyword>
<sequence>DNINQLVDSARALYDVFLEAEKKTSPKHSPSPLKSAEKPKKRTKNNQAKLYCHSCNCTDTPEWRKGPLGPRTLCNACGLIWAKLSKKKAKEAQQAVKNRGADLKLNESQSSTTGTTSISNTYNHVSSHKSETPSKAAEPAKSKEGKIDDKKLTLSFLLS</sequence>
<keyword evidence="4" id="KW-0805">Transcription regulation</keyword>
<comment type="caution">
    <text evidence="9">The sequence shown here is derived from an EMBL/GenBank/DDBJ whole genome shotgun (WGS) entry which is preliminary data.</text>
</comment>
<feature type="region of interest" description="Disordered" evidence="7">
    <location>
        <begin position="20"/>
        <end position="45"/>
    </location>
</feature>
<dbReference type="PROSITE" id="PS00344">
    <property type="entry name" value="GATA_ZN_FINGER_1"/>
    <property type="match status" value="1"/>
</dbReference>
<evidence type="ECO:0000313" key="9">
    <source>
        <dbReference type="EMBL" id="ORX88039.1"/>
    </source>
</evidence>
<evidence type="ECO:0000259" key="8">
    <source>
        <dbReference type="PROSITE" id="PS50114"/>
    </source>
</evidence>
<keyword evidence="10" id="KW-1185">Reference proteome</keyword>
<dbReference type="InParanoid" id="A0A1Y1XQJ7"/>
<evidence type="ECO:0000256" key="2">
    <source>
        <dbReference type="ARBA" id="ARBA00022771"/>
    </source>
</evidence>
<dbReference type="AlphaFoldDB" id="A0A1Y1XQJ7"/>
<gene>
    <name evidence="9" type="ORF">K493DRAFT_341414</name>
</gene>
<evidence type="ECO:0000256" key="4">
    <source>
        <dbReference type="ARBA" id="ARBA00023015"/>
    </source>
</evidence>
<organism evidence="9 10">
    <name type="scientific">Basidiobolus meristosporus CBS 931.73</name>
    <dbReference type="NCBI Taxonomy" id="1314790"/>
    <lineage>
        <taxon>Eukaryota</taxon>
        <taxon>Fungi</taxon>
        <taxon>Fungi incertae sedis</taxon>
        <taxon>Zoopagomycota</taxon>
        <taxon>Entomophthoromycotina</taxon>
        <taxon>Basidiobolomycetes</taxon>
        <taxon>Basidiobolales</taxon>
        <taxon>Basidiobolaceae</taxon>
        <taxon>Basidiobolus</taxon>
    </lineage>
</organism>
<dbReference type="GO" id="GO:0006355">
    <property type="term" value="P:regulation of DNA-templated transcription"/>
    <property type="evidence" value="ECO:0007669"/>
    <property type="project" value="InterPro"/>
</dbReference>
<feature type="region of interest" description="Disordered" evidence="7">
    <location>
        <begin position="90"/>
        <end position="146"/>
    </location>
</feature>
<dbReference type="SUPFAM" id="SSF57716">
    <property type="entry name" value="Glucocorticoid receptor-like (DNA-binding domain)"/>
    <property type="match status" value="1"/>
</dbReference>
<proteinExistence type="predicted"/>
<dbReference type="Gene3D" id="3.30.50.10">
    <property type="entry name" value="Erythroid Transcription Factor GATA-1, subunit A"/>
    <property type="match status" value="1"/>
</dbReference>
<protein>
    <recommendedName>
        <fullName evidence="8">GATA-type domain-containing protein</fullName>
    </recommendedName>
</protein>
<dbReference type="EMBL" id="MCFE01000541">
    <property type="protein sequence ID" value="ORX88039.1"/>
    <property type="molecule type" value="Genomic_DNA"/>
</dbReference>
<evidence type="ECO:0000256" key="5">
    <source>
        <dbReference type="ARBA" id="ARBA00023163"/>
    </source>
</evidence>
<dbReference type="CDD" id="cd00202">
    <property type="entry name" value="ZnF_GATA"/>
    <property type="match status" value="1"/>
</dbReference>
<dbReference type="InterPro" id="IPR000679">
    <property type="entry name" value="Znf_GATA"/>
</dbReference>